<dbReference type="Proteomes" id="UP000263377">
    <property type="component" value="Unassembled WGS sequence"/>
</dbReference>
<gene>
    <name evidence="6" type="ORF">DR950_28315</name>
</gene>
<dbReference type="AlphaFoldDB" id="A0A372ZZ41"/>
<keyword evidence="1" id="KW-0805">Transcription regulation</keyword>
<keyword evidence="7" id="KW-1185">Reference proteome</keyword>
<reference evidence="6 7" key="1">
    <citation type="submission" date="2018-08" db="EMBL/GenBank/DDBJ databases">
        <title>Diversity &amp; Physiological Properties of Lignin-Decomposing Actinobacteria from Soil.</title>
        <authorList>
            <person name="Roh S.G."/>
            <person name="Kim S.B."/>
        </authorList>
    </citation>
    <scope>NUCLEOTIDE SEQUENCE [LARGE SCALE GENOMIC DNA]</scope>
    <source>
        <strain evidence="6 7">MMS17-GH009</strain>
    </source>
</reference>
<dbReference type="Gene3D" id="1.10.10.10">
    <property type="entry name" value="Winged helix-like DNA-binding domain superfamily/Winged helix DNA-binding domain"/>
    <property type="match status" value="1"/>
</dbReference>
<feature type="domain" description="HTH arsR-type" evidence="5">
    <location>
        <begin position="266"/>
        <end position="338"/>
    </location>
</feature>
<dbReference type="Pfam" id="PF01022">
    <property type="entry name" value="HTH_5"/>
    <property type="match status" value="1"/>
</dbReference>
<comment type="caution">
    <text evidence="6">The sequence shown here is derived from an EMBL/GenBank/DDBJ whole genome shotgun (WGS) entry which is preliminary data.</text>
</comment>
<accession>A0A372ZZ41</accession>
<dbReference type="GO" id="GO:0003677">
    <property type="term" value="F:DNA binding"/>
    <property type="evidence" value="ECO:0007669"/>
    <property type="project" value="UniProtKB-KW"/>
</dbReference>
<feature type="region of interest" description="Disordered" evidence="4">
    <location>
        <begin position="340"/>
        <end position="366"/>
    </location>
</feature>
<organism evidence="6 7">
    <name type="scientific">Kitasatospora xanthocidica</name>
    <dbReference type="NCBI Taxonomy" id="83382"/>
    <lineage>
        <taxon>Bacteria</taxon>
        <taxon>Bacillati</taxon>
        <taxon>Actinomycetota</taxon>
        <taxon>Actinomycetes</taxon>
        <taxon>Kitasatosporales</taxon>
        <taxon>Streptomycetaceae</taxon>
        <taxon>Kitasatospora</taxon>
    </lineage>
</organism>
<keyword evidence="3" id="KW-0804">Transcription</keyword>
<evidence type="ECO:0000259" key="5">
    <source>
        <dbReference type="SMART" id="SM00418"/>
    </source>
</evidence>
<dbReference type="InterPro" id="IPR036390">
    <property type="entry name" value="WH_DNA-bd_sf"/>
</dbReference>
<evidence type="ECO:0000256" key="3">
    <source>
        <dbReference type="ARBA" id="ARBA00023163"/>
    </source>
</evidence>
<evidence type="ECO:0000313" key="6">
    <source>
        <dbReference type="EMBL" id="RGD61146.1"/>
    </source>
</evidence>
<dbReference type="PANTHER" id="PTHR43132:SF8">
    <property type="entry name" value="HTH-TYPE TRANSCRIPTIONAL REGULATOR KMTR"/>
    <property type="match status" value="1"/>
</dbReference>
<dbReference type="EMBL" id="QVIG01000001">
    <property type="protein sequence ID" value="RGD61146.1"/>
    <property type="molecule type" value="Genomic_DNA"/>
</dbReference>
<dbReference type="InterPro" id="IPR051011">
    <property type="entry name" value="Metal_resp_trans_reg"/>
</dbReference>
<dbReference type="SUPFAM" id="SSF46785">
    <property type="entry name" value="Winged helix' DNA-binding domain"/>
    <property type="match status" value="1"/>
</dbReference>
<sequence>MATRLAGGQGCRCGDQGAGFPWAVPMHEPRSGDQSVIRIAMSAEDLARVRIAGNVDQEMEAVLALEAWRSGGEFFRPWQRAVRGQLARQPVLAERLRRLSGANGGFRDVLRVWANGRIVSSGRGAESVVQRADVAAAVREFHRVALRPCWADVRSRLEAERDARRQIAGRGGVDALLGTLHPRIRWTAPVLEIPAERDVELTLDGRGLRLAPSLFLQGAGVVLRPRHGEPEEAPTLLFAMRPDRIGLPVPVGAREAAESAGRGGEESLAALVGRTRAAALQALLDGCTTGELAGRLGVTASAVSQHTAVLRASGLIDTRRCGNGVLHTVTPLGRALLRGEAPSGGEGRPLGGAAPRWIGDRRRALR</sequence>
<name>A0A372ZZ41_9ACTN</name>
<proteinExistence type="predicted"/>
<dbReference type="SMART" id="SM00418">
    <property type="entry name" value="HTH_ARSR"/>
    <property type="match status" value="1"/>
</dbReference>
<dbReference type="InterPro" id="IPR001845">
    <property type="entry name" value="HTH_ArsR_DNA-bd_dom"/>
</dbReference>
<dbReference type="CDD" id="cd00090">
    <property type="entry name" value="HTH_ARSR"/>
    <property type="match status" value="1"/>
</dbReference>
<dbReference type="InterPro" id="IPR036388">
    <property type="entry name" value="WH-like_DNA-bd_sf"/>
</dbReference>
<dbReference type="GO" id="GO:0003700">
    <property type="term" value="F:DNA-binding transcription factor activity"/>
    <property type="evidence" value="ECO:0007669"/>
    <property type="project" value="InterPro"/>
</dbReference>
<evidence type="ECO:0000256" key="4">
    <source>
        <dbReference type="SAM" id="MobiDB-lite"/>
    </source>
</evidence>
<dbReference type="PANTHER" id="PTHR43132">
    <property type="entry name" value="ARSENICAL RESISTANCE OPERON REPRESSOR ARSR-RELATED"/>
    <property type="match status" value="1"/>
</dbReference>
<evidence type="ECO:0000313" key="7">
    <source>
        <dbReference type="Proteomes" id="UP000263377"/>
    </source>
</evidence>
<dbReference type="InterPro" id="IPR011991">
    <property type="entry name" value="ArsR-like_HTH"/>
</dbReference>
<evidence type="ECO:0000256" key="2">
    <source>
        <dbReference type="ARBA" id="ARBA00023125"/>
    </source>
</evidence>
<protein>
    <submittedName>
        <fullName evidence="6">ArsR family transcriptional regulator</fullName>
    </submittedName>
</protein>
<keyword evidence="2" id="KW-0238">DNA-binding</keyword>
<evidence type="ECO:0000256" key="1">
    <source>
        <dbReference type="ARBA" id="ARBA00023015"/>
    </source>
</evidence>